<keyword evidence="1" id="KW-0521">NADP</keyword>
<dbReference type="Pfam" id="PF08240">
    <property type="entry name" value="ADH_N"/>
    <property type="match status" value="1"/>
</dbReference>
<feature type="domain" description="Enoyl reductase (ER)" evidence="3">
    <location>
        <begin position="10"/>
        <end position="313"/>
    </location>
</feature>
<reference evidence="4 5" key="1">
    <citation type="journal article" date="2019" name="Int. J. Syst. Evol. Microbiol.">
        <title>The Global Catalogue of Microorganisms (GCM) 10K type strain sequencing project: providing services to taxonomists for standard genome sequencing and annotation.</title>
        <authorList>
            <consortium name="The Broad Institute Genomics Platform"/>
            <consortium name="The Broad Institute Genome Sequencing Center for Infectious Disease"/>
            <person name="Wu L."/>
            <person name="Ma J."/>
        </authorList>
    </citation>
    <scope>NUCLEOTIDE SEQUENCE [LARGE SCALE GENOMIC DNA]</scope>
    <source>
        <strain evidence="4 5">JCM 13008</strain>
    </source>
</reference>
<dbReference type="InterPro" id="IPR013154">
    <property type="entry name" value="ADH-like_N"/>
</dbReference>
<name>A0ABN1TVK2_9ACTN</name>
<evidence type="ECO:0000259" key="3">
    <source>
        <dbReference type="SMART" id="SM00829"/>
    </source>
</evidence>
<dbReference type="SUPFAM" id="SSF51735">
    <property type="entry name" value="NAD(P)-binding Rossmann-fold domains"/>
    <property type="match status" value="1"/>
</dbReference>
<evidence type="ECO:0000313" key="4">
    <source>
        <dbReference type="EMBL" id="GAA1104872.1"/>
    </source>
</evidence>
<dbReference type="InterPro" id="IPR020843">
    <property type="entry name" value="ER"/>
</dbReference>
<protein>
    <submittedName>
        <fullName evidence="4">Zinc-binding dehydrogenase</fullName>
    </submittedName>
</protein>
<dbReference type="PANTHER" id="PTHR48106">
    <property type="entry name" value="QUINONE OXIDOREDUCTASE PIG3-RELATED"/>
    <property type="match status" value="1"/>
</dbReference>
<dbReference type="EMBL" id="BAAALG010000010">
    <property type="protein sequence ID" value="GAA1104872.1"/>
    <property type="molecule type" value="Genomic_DNA"/>
</dbReference>
<gene>
    <name evidence="4" type="ORF">GCM10009668_25290</name>
</gene>
<sequence length="317" mass="32296">MHAIRHHSFGPADVLRFEQLADLTPSPGQIRIAVEAAGVHVLDTSIRSGAAFGLGPAPDLPVIPGREVAGTVDRVGEGVDKSWIGRRVVAHLGMGGGGYAEQAVVAAERAYPIPEGLDAAAAVAAIGTGRTASAILEFAALSPDDVVAVTSAAGGLGALLLQGIRAAGASAVGIAGGAEKAAIVESLGAVAIDHQRADWSQSVSDHGPYTVVLDGVGGTIGETLYRQLSSGGRLVRYGWFGEEGNAYDDPQRRVIEVLGPPIMSRLAEFERAALAAAASGERVPLVGSTFALRDAADAHRAIEARESIGKVVLVVGA</sequence>
<dbReference type="Pfam" id="PF13602">
    <property type="entry name" value="ADH_zinc_N_2"/>
    <property type="match status" value="1"/>
</dbReference>
<evidence type="ECO:0000256" key="2">
    <source>
        <dbReference type="ARBA" id="ARBA00023002"/>
    </source>
</evidence>
<dbReference type="SUPFAM" id="SSF50129">
    <property type="entry name" value="GroES-like"/>
    <property type="match status" value="1"/>
</dbReference>
<dbReference type="SMART" id="SM00829">
    <property type="entry name" value="PKS_ER"/>
    <property type="match status" value="1"/>
</dbReference>
<keyword evidence="2" id="KW-0560">Oxidoreductase</keyword>
<dbReference type="Proteomes" id="UP001501581">
    <property type="component" value="Unassembled WGS sequence"/>
</dbReference>
<dbReference type="InterPro" id="IPR036291">
    <property type="entry name" value="NAD(P)-bd_dom_sf"/>
</dbReference>
<keyword evidence="5" id="KW-1185">Reference proteome</keyword>
<comment type="caution">
    <text evidence="4">The sequence shown here is derived from an EMBL/GenBank/DDBJ whole genome shotgun (WGS) entry which is preliminary data.</text>
</comment>
<dbReference type="Gene3D" id="3.90.180.10">
    <property type="entry name" value="Medium-chain alcohol dehydrogenases, catalytic domain"/>
    <property type="match status" value="1"/>
</dbReference>
<dbReference type="InterPro" id="IPR011032">
    <property type="entry name" value="GroES-like_sf"/>
</dbReference>
<evidence type="ECO:0000313" key="5">
    <source>
        <dbReference type="Proteomes" id="UP001501581"/>
    </source>
</evidence>
<organism evidence="4 5">
    <name type="scientific">Nocardioides dubius</name>
    <dbReference type="NCBI Taxonomy" id="317019"/>
    <lineage>
        <taxon>Bacteria</taxon>
        <taxon>Bacillati</taxon>
        <taxon>Actinomycetota</taxon>
        <taxon>Actinomycetes</taxon>
        <taxon>Propionibacteriales</taxon>
        <taxon>Nocardioidaceae</taxon>
        <taxon>Nocardioides</taxon>
    </lineage>
</organism>
<dbReference type="RefSeq" id="WP_343994940.1">
    <property type="nucleotide sequence ID" value="NZ_BAAALG010000010.1"/>
</dbReference>
<dbReference type="Gene3D" id="3.40.50.720">
    <property type="entry name" value="NAD(P)-binding Rossmann-like Domain"/>
    <property type="match status" value="1"/>
</dbReference>
<evidence type="ECO:0000256" key="1">
    <source>
        <dbReference type="ARBA" id="ARBA00022857"/>
    </source>
</evidence>
<accession>A0ABN1TVK2</accession>
<proteinExistence type="predicted"/>